<organism evidence="2 3">
    <name type="scientific">Hyaloscypha variabilis (strain UAMH 11265 / GT02V1 / F)</name>
    <name type="common">Meliniomyces variabilis</name>
    <dbReference type="NCBI Taxonomy" id="1149755"/>
    <lineage>
        <taxon>Eukaryota</taxon>
        <taxon>Fungi</taxon>
        <taxon>Dikarya</taxon>
        <taxon>Ascomycota</taxon>
        <taxon>Pezizomycotina</taxon>
        <taxon>Leotiomycetes</taxon>
        <taxon>Helotiales</taxon>
        <taxon>Hyaloscyphaceae</taxon>
        <taxon>Hyaloscypha</taxon>
        <taxon>Hyaloscypha variabilis</taxon>
    </lineage>
</organism>
<feature type="region of interest" description="Disordered" evidence="1">
    <location>
        <begin position="1"/>
        <end position="51"/>
    </location>
</feature>
<feature type="compositionally biased region" description="Polar residues" evidence="1">
    <location>
        <begin position="1"/>
        <end position="23"/>
    </location>
</feature>
<protein>
    <submittedName>
        <fullName evidence="2">Uncharacterized protein</fullName>
    </submittedName>
</protein>
<evidence type="ECO:0000256" key="1">
    <source>
        <dbReference type="SAM" id="MobiDB-lite"/>
    </source>
</evidence>
<dbReference type="STRING" id="1149755.A0A2J6R2Q3"/>
<keyword evidence="3" id="KW-1185">Reference proteome</keyword>
<dbReference type="AlphaFoldDB" id="A0A2J6R2Q3"/>
<gene>
    <name evidence="2" type="ORF">L207DRAFT_536088</name>
</gene>
<dbReference type="Proteomes" id="UP000235786">
    <property type="component" value="Unassembled WGS sequence"/>
</dbReference>
<sequence>MEKRTSISSAQREVINPSGSSNVKQEELAPINEGAMAGSENPPSTRAVSSIQDLKESPRVWYKLHVLMYDLRSFQANTVSRDRIETVIDPSYIGSPYFTDTEAAMVKGLQVSGSKGSSTLEEVIEETLKERLQRRMKKRVESEDFRVCVAHDVAPILERVLGVKEKDLMRDK</sequence>
<dbReference type="OrthoDB" id="2740448at2759"/>
<evidence type="ECO:0000313" key="2">
    <source>
        <dbReference type="EMBL" id="PMD32801.1"/>
    </source>
</evidence>
<name>A0A2J6R2Q3_HYAVF</name>
<dbReference type="EMBL" id="KZ613958">
    <property type="protein sequence ID" value="PMD32801.1"/>
    <property type="molecule type" value="Genomic_DNA"/>
</dbReference>
<feature type="compositionally biased region" description="Polar residues" evidence="1">
    <location>
        <begin position="41"/>
        <end position="51"/>
    </location>
</feature>
<evidence type="ECO:0000313" key="3">
    <source>
        <dbReference type="Proteomes" id="UP000235786"/>
    </source>
</evidence>
<proteinExistence type="predicted"/>
<accession>A0A2J6R2Q3</accession>
<reference evidence="2 3" key="1">
    <citation type="submission" date="2016-04" db="EMBL/GenBank/DDBJ databases">
        <title>A degradative enzymes factory behind the ericoid mycorrhizal symbiosis.</title>
        <authorList>
            <consortium name="DOE Joint Genome Institute"/>
            <person name="Martino E."/>
            <person name="Morin E."/>
            <person name="Grelet G."/>
            <person name="Kuo A."/>
            <person name="Kohler A."/>
            <person name="Daghino S."/>
            <person name="Barry K."/>
            <person name="Choi C."/>
            <person name="Cichocki N."/>
            <person name="Clum A."/>
            <person name="Copeland A."/>
            <person name="Hainaut M."/>
            <person name="Haridas S."/>
            <person name="Labutti K."/>
            <person name="Lindquist E."/>
            <person name="Lipzen A."/>
            <person name="Khouja H.-R."/>
            <person name="Murat C."/>
            <person name="Ohm R."/>
            <person name="Olson A."/>
            <person name="Spatafora J."/>
            <person name="Veneault-Fourrey C."/>
            <person name="Henrissat B."/>
            <person name="Grigoriev I."/>
            <person name="Martin F."/>
            <person name="Perotto S."/>
        </authorList>
    </citation>
    <scope>NUCLEOTIDE SEQUENCE [LARGE SCALE GENOMIC DNA]</scope>
    <source>
        <strain evidence="2 3">F</strain>
    </source>
</reference>